<reference evidence="5 6" key="1">
    <citation type="journal article" date="2015" name="Nature">
        <title>rRNA introns, odd ribosomes, and small enigmatic genomes across a large radiation of phyla.</title>
        <authorList>
            <person name="Brown C.T."/>
            <person name="Hug L.A."/>
            <person name="Thomas B.C."/>
            <person name="Sharon I."/>
            <person name="Castelle C.J."/>
            <person name="Singh A."/>
            <person name="Wilkins M.J."/>
            <person name="Williams K.H."/>
            <person name="Banfield J.F."/>
        </authorList>
    </citation>
    <scope>NUCLEOTIDE SEQUENCE [LARGE SCALE GENOMIC DNA]</scope>
</reference>
<dbReference type="GO" id="GO:0006412">
    <property type="term" value="P:translation"/>
    <property type="evidence" value="ECO:0007669"/>
    <property type="project" value="UniProtKB-UniRule"/>
</dbReference>
<dbReference type="InterPro" id="IPR036899">
    <property type="entry name" value="Ribosomal_uL13_sf"/>
</dbReference>
<dbReference type="NCBIfam" id="TIGR01066">
    <property type="entry name" value="rplM_bact"/>
    <property type="match status" value="1"/>
</dbReference>
<evidence type="ECO:0000256" key="2">
    <source>
        <dbReference type="ARBA" id="ARBA00022980"/>
    </source>
</evidence>
<protein>
    <recommendedName>
        <fullName evidence="4">Large ribosomal subunit protein uL13</fullName>
    </recommendedName>
</protein>
<gene>
    <name evidence="4" type="primary">rplM</name>
    <name evidence="5" type="ORF">UV56_C0002G0040</name>
</gene>
<dbReference type="Gene3D" id="3.90.1180.10">
    <property type="entry name" value="Ribosomal protein L13"/>
    <property type="match status" value="1"/>
</dbReference>
<evidence type="ECO:0000313" key="6">
    <source>
        <dbReference type="Proteomes" id="UP000034611"/>
    </source>
</evidence>
<dbReference type="SUPFAM" id="SSF52161">
    <property type="entry name" value="Ribosomal protein L13"/>
    <property type="match status" value="1"/>
</dbReference>
<dbReference type="GO" id="GO:0003735">
    <property type="term" value="F:structural constituent of ribosome"/>
    <property type="evidence" value="ECO:0007669"/>
    <property type="project" value="InterPro"/>
</dbReference>
<keyword evidence="2 4" id="KW-0689">Ribosomal protein</keyword>
<dbReference type="HAMAP" id="MF_01366">
    <property type="entry name" value="Ribosomal_uL13"/>
    <property type="match status" value="1"/>
</dbReference>
<proteinExistence type="inferred from homology"/>
<comment type="subunit">
    <text evidence="4">Part of the 50S ribosomal subunit.</text>
</comment>
<dbReference type="CDD" id="cd00392">
    <property type="entry name" value="Ribosomal_L13"/>
    <property type="match status" value="1"/>
</dbReference>
<dbReference type="GO" id="GO:0022625">
    <property type="term" value="C:cytosolic large ribosomal subunit"/>
    <property type="evidence" value="ECO:0007669"/>
    <property type="project" value="TreeGrafter"/>
</dbReference>
<dbReference type="InterPro" id="IPR005822">
    <property type="entry name" value="Ribosomal_uL13"/>
</dbReference>
<dbReference type="EMBL" id="LCEY01000002">
    <property type="protein sequence ID" value="KKS81035.1"/>
    <property type="molecule type" value="Genomic_DNA"/>
</dbReference>
<keyword evidence="3 4" id="KW-0687">Ribonucleoprotein</keyword>
<dbReference type="Proteomes" id="UP000034611">
    <property type="component" value="Unassembled WGS sequence"/>
</dbReference>
<dbReference type="InterPro" id="IPR005823">
    <property type="entry name" value="Ribosomal_uL13_bac-type"/>
</dbReference>
<evidence type="ECO:0000313" key="5">
    <source>
        <dbReference type="EMBL" id="KKS81035.1"/>
    </source>
</evidence>
<dbReference type="GO" id="GO:0017148">
    <property type="term" value="P:negative regulation of translation"/>
    <property type="evidence" value="ECO:0007669"/>
    <property type="project" value="TreeGrafter"/>
</dbReference>
<accession>A0A0G1C5U0</accession>
<dbReference type="PIRSF" id="PIRSF002181">
    <property type="entry name" value="Ribosomal_L13"/>
    <property type="match status" value="1"/>
</dbReference>
<dbReference type="PANTHER" id="PTHR11545:SF2">
    <property type="entry name" value="LARGE RIBOSOMAL SUBUNIT PROTEIN UL13M"/>
    <property type="match status" value="1"/>
</dbReference>
<dbReference type="PATRIC" id="fig|1618585.3.peg.62"/>
<comment type="function">
    <text evidence="4">This protein is one of the early assembly proteins of the 50S ribosomal subunit, although it is not seen to bind rRNA by itself. It is important during the early stages of 50S assembly.</text>
</comment>
<dbReference type="PANTHER" id="PTHR11545">
    <property type="entry name" value="RIBOSOMAL PROTEIN L13"/>
    <property type="match status" value="1"/>
</dbReference>
<evidence type="ECO:0000256" key="1">
    <source>
        <dbReference type="ARBA" id="ARBA00006227"/>
    </source>
</evidence>
<evidence type="ECO:0000256" key="4">
    <source>
        <dbReference type="HAMAP-Rule" id="MF_01366"/>
    </source>
</evidence>
<dbReference type="Pfam" id="PF00572">
    <property type="entry name" value="Ribosomal_L13"/>
    <property type="match status" value="1"/>
</dbReference>
<dbReference type="AlphaFoldDB" id="A0A0G1C5U0"/>
<name>A0A0G1C5U0_9BACT</name>
<organism evidence="5 6">
    <name type="scientific">Candidatus Woesebacteria bacterium GW2011_GWC1_43_10b</name>
    <dbReference type="NCBI Taxonomy" id="1618585"/>
    <lineage>
        <taxon>Bacteria</taxon>
        <taxon>Candidatus Woeseibacteriota</taxon>
    </lineage>
</organism>
<dbReference type="GO" id="GO:0003729">
    <property type="term" value="F:mRNA binding"/>
    <property type="evidence" value="ECO:0007669"/>
    <property type="project" value="TreeGrafter"/>
</dbReference>
<sequence length="143" mass="16619">MKRTHQPKQKDIKRNWHLVDANGQILGRMATGIARLLIGKHKPDYVSHLDMGDNVVVINASQVKLSGKKEKQKVYYRHSGYPGGLKIIKYERMKSEHPERIVELAVKGMLPSNRLTDKRMRRLMVFKGDTHPYKKKFENAKEN</sequence>
<evidence type="ECO:0000256" key="3">
    <source>
        <dbReference type="ARBA" id="ARBA00023274"/>
    </source>
</evidence>
<comment type="similarity">
    <text evidence="1 4">Belongs to the universal ribosomal protein uL13 family.</text>
</comment>
<comment type="caution">
    <text evidence="5">The sequence shown here is derived from an EMBL/GenBank/DDBJ whole genome shotgun (WGS) entry which is preliminary data.</text>
</comment>